<keyword evidence="3" id="KW-1185">Reference proteome</keyword>
<comment type="caution">
    <text evidence="2">The sequence shown here is derived from an EMBL/GenBank/DDBJ whole genome shotgun (WGS) entry which is preliminary data.</text>
</comment>
<dbReference type="AlphaFoldDB" id="A0A2N5NBK4"/>
<proteinExistence type="predicted"/>
<dbReference type="Gene3D" id="2.170.130.30">
    <property type="match status" value="1"/>
</dbReference>
<name>A0A2N5NBK4_9BACL</name>
<dbReference type="Proteomes" id="UP000234789">
    <property type="component" value="Unassembled WGS sequence"/>
</dbReference>
<organism evidence="2 3">
    <name type="scientific">Paenibacillus pasadenensis</name>
    <dbReference type="NCBI Taxonomy" id="217090"/>
    <lineage>
        <taxon>Bacteria</taxon>
        <taxon>Bacillati</taxon>
        <taxon>Bacillota</taxon>
        <taxon>Bacilli</taxon>
        <taxon>Bacillales</taxon>
        <taxon>Paenibacillaceae</taxon>
        <taxon>Paenibacillus</taxon>
    </lineage>
</organism>
<evidence type="ECO:0000313" key="2">
    <source>
        <dbReference type="EMBL" id="PLT47727.1"/>
    </source>
</evidence>
<evidence type="ECO:0000313" key="3">
    <source>
        <dbReference type="Proteomes" id="UP000234789"/>
    </source>
</evidence>
<protein>
    <recommendedName>
        <fullName evidence="1">Transcobalamin-like C-terminal domain-containing protein</fullName>
    </recommendedName>
</protein>
<dbReference type="EMBL" id="NFEZ01000003">
    <property type="protein sequence ID" value="PLT47727.1"/>
    <property type="molecule type" value="Genomic_DNA"/>
</dbReference>
<sequence length="115" mass="11819">MSVTGPAETGAILSKQAIAVEKGDTVLDVLKRATRAAKVQMEYSGEGAGAYVSGIGNVYQFDEGPGSGWLYSVGGEFPSKSAGAVKVEPGDVIEWRYTLDYGDDLGAPSAQQGGG</sequence>
<gene>
    <name evidence="2" type="ORF">B8V81_1951</name>
</gene>
<evidence type="ECO:0000259" key="1">
    <source>
        <dbReference type="Pfam" id="PF14478"/>
    </source>
</evidence>
<feature type="domain" description="Transcobalamin-like C-terminal" evidence="1">
    <location>
        <begin position="23"/>
        <end position="98"/>
    </location>
</feature>
<reference evidence="2 3" key="1">
    <citation type="submission" date="2017-05" db="EMBL/GenBank/DDBJ databases">
        <title>Functional genome analysis of Paenibacillus pasadenensis strain R16: insights on endophytic life style and antifungal activity.</title>
        <authorList>
            <person name="Passera A."/>
            <person name="Marcolungo L."/>
            <person name="Casati P."/>
            <person name="Brasca M."/>
            <person name="Quaglino F."/>
            <person name="Delledonne M."/>
        </authorList>
    </citation>
    <scope>NUCLEOTIDE SEQUENCE [LARGE SCALE GENOMIC DNA]</scope>
    <source>
        <strain evidence="2 3">R16</strain>
    </source>
</reference>
<dbReference type="Pfam" id="PF14478">
    <property type="entry name" value="DUF4430"/>
    <property type="match status" value="1"/>
</dbReference>
<accession>A0A2N5NBK4</accession>
<dbReference type="InterPro" id="IPR027954">
    <property type="entry name" value="Transcobalamin-like_C"/>
</dbReference>